<feature type="transmembrane region" description="Helical" evidence="1">
    <location>
        <begin position="54"/>
        <end position="75"/>
    </location>
</feature>
<comment type="caution">
    <text evidence="2">The sequence shown here is derived from an EMBL/GenBank/DDBJ whole genome shotgun (WGS) entry which is preliminary data.</text>
</comment>
<evidence type="ECO:0000313" key="3">
    <source>
        <dbReference type="Proteomes" id="UP000297776"/>
    </source>
</evidence>
<feature type="transmembrane region" description="Helical" evidence="1">
    <location>
        <begin position="28"/>
        <end position="45"/>
    </location>
</feature>
<protein>
    <submittedName>
        <fullName evidence="2">DUF3953 domain-containing protein</fullName>
    </submittedName>
</protein>
<gene>
    <name evidence="2" type="ORF">E2626_10965</name>
</gene>
<organism evidence="2 3">
    <name type="scientific">Jeotgalibacillus salarius</name>
    <dbReference type="NCBI Taxonomy" id="546023"/>
    <lineage>
        <taxon>Bacteria</taxon>
        <taxon>Bacillati</taxon>
        <taxon>Bacillota</taxon>
        <taxon>Bacilli</taxon>
        <taxon>Bacillales</taxon>
        <taxon>Caryophanaceae</taxon>
        <taxon>Jeotgalibacillus</taxon>
    </lineage>
</organism>
<name>A0A4Y8LDF0_9BACL</name>
<dbReference type="RefSeq" id="WP_134381812.1">
    <property type="nucleotide sequence ID" value="NZ_SORX01000006.1"/>
</dbReference>
<accession>A0A4Y8LDF0</accession>
<proteinExistence type="predicted"/>
<reference evidence="2 3" key="1">
    <citation type="submission" date="2019-03" db="EMBL/GenBank/DDBJ databases">
        <authorList>
            <person name="Yang Y."/>
        </authorList>
    </citation>
    <scope>NUCLEOTIDE SEQUENCE [LARGE SCALE GENOMIC DNA]</scope>
    <source>
        <strain evidence="2 3">ASL-1</strain>
    </source>
</reference>
<dbReference type="AlphaFoldDB" id="A0A4Y8LDF0"/>
<dbReference type="Proteomes" id="UP000297776">
    <property type="component" value="Unassembled WGS sequence"/>
</dbReference>
<keyword evidence="1" id="KW-1133">Transmembrane helix</keyword>
<evidence type="ECO:0000313" key="2">
    <source>
        <dbReference type="EMBL" id="TFE00492.1"/>
    </source>
</evidence>
<evidence type="ECO:0000256" key="1">
    <source>
        <dbReference type="SAM" id="Phobius"/>
    </source>
</evidence>
<dbReference type="OrthoDB" id="2942989at2"/>
<sequence length="77" mass="8402">MRILIKVLLSALVIAVAGYSFLTGDRTVIPLYMFPLALLLLMTGIENLKDNKTFYGVISIIVSAFVFFVAGYISLAA</sequence>
<dbReference type="EMBL" id="SORX01000006">
    <property type="protein sequence ID" value="TFE00492.1"/>
    <property type="molecule type" value="Genomic_DNA"/>
</dbReference>
<keyword evidence="3" id="KW-1185">Reference proteome</keyword>
<keyword evidence="1" id="KW-0812">Transmembrane</keyword>
<keyword evidence="1" id="KW-0472">Membrane</keyword>
<dbReference type="Pfam" id="PF13129">
    <property type="entry name" value="DUF3953"/>
    <property type="match status" value="1"/>
</dbReference>
<dbReference type="InterPro" id="IPR025018">
    <property type="entry name" value="DUF3953"/>
</dbReference>